<proteinExistence type="inferred from homology"/>
<dbReference type="AlphaFoldDB" id="A0AAI9XE29"/>
<keyword evidence="3" id="KW-0017">Alkaloid metabolism</keyword>
<feature type="domain" description="NmrA-like" evidence="5">
    <location>
        <begin position="25"/>
        <end position="271"/>
    </location>
</feature>
<accession>A0AAI9XE29</accession>
<keyword evidence="4" id="KW-0560">Oxidoreductase</keyword>
<keyword evidence="7" id="KW-1185">Reference proteome</keyword>
<protein>
    <submittedName>
        <fullName evidence="6">AFUA_2G17970 family ergot alkaloid biosynthesis protein</fullName>
    </submittedName>
</protein>
<gene>
    <name evidence="6" type="ORF">CMEL01_10589</name>
</gene>
<evidence type="ECO:0000256" key="3">
    <source>
        <dbReference type="ARBA" id="ARBA00022589"/>
    </source>
</evidence>
<organism evidence="6 7">
    <name type="scientific">Colletotrichum melonis</name>
    <dbReference type="NCBI Taxonomy" id="1209925"/>
    <lineage>
        <taxon>Eukaryota</taxon>
        <taxon>Fungi</taxon>
        <taxon>Dikarya</taxon>
        <taxon>Ascomycota</taxon>
        <taxon>Pezizomycotina</taxon>
        <taxon>Sordariomycetes</taxon>
        <taxon>Hypocreomycetidae</taxon>
        <taxon>Glomerellales</taxon>
        <taxon>Glomerellaceae</taxon>
        <taxon>Colletotrichum</taxon>
        <taxon>Colletotrichum acutatum species complex</taxon>
    </lineage>
</organism>
<reference evidence="6 7" key="1">
    <citation type="submission" date="2016-10" db="EMBL/GenBank/DDBJ databases">
        <title>The genome sequence of Colletotrichum fioriniae PJ7.</title>
        <authorList>
            <person name="Baroncelli R."/>
        </authorList>
    </citation>
    <scope>NUCLEOTIDE SEQUENCE [LARGE SCALE GENOMIC DNA]</scope>
    <source>
        <strain evidence="6">Col 31</strain>
    </source>
</reference>
<dbReference type="InterPro" id="IPR019901">
    <property type="entry name" value="Ergot_alkaloid_biosynthesis"/>
</dbReference>
<evidence type="ECO:0000259" key="5">
    <source>
        <dbReference type="Pfam" id="PF05368"/>
    </source>
</evidence>
<dbReference type="Gene3D" id="3.40.50.720">
    <property type="entry name" value="NAD(P)-binding Rossmann-like Domain"/>
    <property type="match status" value="1"/>
</dbReference>
<evidence type="ECO:0000256" key="4">
    <source>
        <dbReference type="ARBA" id="ARBA00023002"/>
    </source>
</evidence>
<dbReference type="Proteomes" id="UP001239795">
    <property type="component" value="Unassembled WGS sequence"/>
</dbReference>
<dbReference type="GO" id="GO:0016491">
    <property type="term" value="F:oxidoreductase activity"/>
    <property type="evidence" value="ECO:0007669"/>
    <property type="project" value="UniProtKB-KW"/>
</dbReference>
<comment type="caution">
    <text evidence="6">The sequence shown here is derived from an EMBL/GenBank/DDBJ whole genome shotgun (WGS) entry which is preliminary data.</text>
</comment>
<dbReference type="InterPro" id="IPR008030">
    <property type="entry name" value="NmrA-like"/>
</dbReference>
<dbReference type="InterPro" id="IPR051604">
    <property type="entry name" value="Ergot_Alk_Oxidoreductase"/>
</dbReference>
<name>A0AAI9XE29_9PEZI</name>
<sequence>MIGTETGHINNNLANTAMEGDYLNTVLIIGGTGKVGRQLTKLFAATPVQVYQASRKGSTTTEAGAENIKPITFDWDDKKTWNTVLEVGATSVFLVAPPGGPLPPVELFIDQARLKGHVKRFVLLSGSPVEPDINSQGMGRPHAYLKQLGEKGEVEWAAIRPTWFQQNFAELENYRDSIVKEGVIYSATGDGRIPWVATEDIAACAFQLLTQKNAPNDEYLILGPELLSYGDIAEVLSKTLGREITHKNLSVDELVDYYVRQGLPTHIAEMLGNADLAIRNGSEDRMNSVVVELTGKRPSRFCDFAEKNKKTWASQA</sequence>
<dbReference type="PANTHER" id="PTHR43162">
    <property type="match status" value="1"/>
</dbReference>
<dbReference type="SUPFAM" id="SSF51735">
    <property type="entry name" value="NAD(P)-binding Rossmann-fold domains"/>
    <property type="match status" value="1"/>
</dbReference>
<dbReference type="Gene3D" id="3.90.25.10">
    <property type="entry name" value="UDP-galactose 4-epimerase, domain 1"/>
    <property type="match status" value="1"/>
</dbReference>
<comment type="pathway">
    <text evidence="1">Alkaloid biosynthesis; ergot alkaloid biosynthesis.</text>
</comment>
<dbReference type="InterPro" id="IPR036291">
    <property type="entry name" value="NAD(P)-bd_dom_sf"/>
</dbReference>
<evidence type="ECO:0000313" key="6">
    <source>
        <dbReference type="EMBL" id="KAK1446346.1"/>
    </source>
</evidence>
<evidence type="ECO:0000313" key="7">
    <source>
        <dbReference type="Proteomes" id="UP001239795"/>
    </source>
</evidence>
<evidence type="ECO:0000256" key="2">
    <source>
        <dbReference type="ARBA" id="ARBA00005372"/>
    </source>
</evidence>
<comment type="similarity">
    <text evidence="2">Belongs to the fgaFS/easG family.</text>
</comment>
<dbReference type="NCBIfam" id="TIGR03649">
    <property type="entry name" value="ergot_EASG"/>
    <property type="match status" value="1"/>
</dbReference>
<dbReference type="EMBL" id="MLGG01000090">
    <property type="protein sequence ID" value="KAK1446346.1"/>
    <property type="molecule type" value="Genomic_DNA"/>
</dbReference>
<evidence type="ECO:0000256" key="1">
    <source>
        <dbReference type="ARBA" id="ARBA00005107"/>
    </source>
</evidence>
<dbReference type="PANTHER" id="PTHR43162:SF1">
    <property type="entry name" value="PRESTALK A DIFFERENTIATION PROTEIN A"/>
    <property type="match status" value="1"/>
</dbReference>
<dbReference type="Pfam" id="PF05368">
    <property type="entry name" value="NmrA"/>
    <property type="match status" value="1"/>
</dbReference>
<dbReference type="GO" id="GO:0009820">
    <property type="term" value="P:alkaloid metabolic process"/>
    <property type="evidence" value="ECO:0007669"/>
    <property type="project" value="UniProtKB-KW"/>
</dbReference>